<evidence type="ECO:0000313" key="7">
    <source>
        <dbReference type="Proteomes" id="UP001596233"/>
    </source>
</evidence>
<evidence type="ECO:0000256" key="3">
    <source>
        <dbReference type="ARBA" id="ARBA00023143"/>
    </source>
</evidence>
<comment type="caution">
    <text evidence="6">The sequence shown here is derived from an EMBL/GenBank/DDBJ whole genome shotgun (WGS) entry which is preliminary data.</text>
</comment>
<dbReference type="PRINTS" id="PR01006">
    <property type="entry name" value="FLGHOOKFLIE"/>
</dbReference>
<keyword evidence="6" id="KW-0966">Cell projection</keyword>
<reference evidence="7" key="1">
    <citation type="journal article" date="2019" name="Int. J. Syst. Evol. Microbiol.">
        <title>The Global Catalogue of Microorganisms (GCM) 10K type strain sequencing project: providing services to taxonomists for standard genome sequencing and annotation.</title>
        <authorList>
            <consortium name="The Broad Institute Genomics Platform"/>
            <consortium name="The Broad Institute Genome Sequencing Center for Infectious Disease"/>
            <person name="Wu L."/>
            <person name="Ma J."/>
        </authorList>
    </citation>
    <scope>NUCLEOTIDE SEQUENCE [LARGE SCALE GENOMIC DNA]</scope>
    <source>
        <strain evidence="7">PCU 280</strain>
    </source>
</reference>
<dbReference type="RefSeq" id="WP_379230125.1">
    <property type="nucleotide sequence ID" value="NZ_JBHSTE010000001.1"/>
</dbReference>
<dbReference type="PANTHER" id="PTHR34653:SF1">
    <property type="entry name" value="FLAGELLAR HOOK-BASAL BODY COMPLEX PROTEIN FLIE"/>
    <property type="match status" value="1"/>
</dbReference>
<dbReference type="Pfam" id="PF02049">
    <property type="entry name" value="FliE"/>
    <property type="match status" value="1"/>
</dbReference>
<keyword evidence="6" id="KW-0282">Flagellum</keyword>
<dbReference type="Proteomes" id="UP001596233">
    <property type="component" value="Unassembled WGS sequence"/>
</dbReference>
<evidence type="ECO:0000313" key="6">
    <source>
        <dbReference type="EMBL" id="MFC6331172.1"/>
    </source>
</evidence>
<comment type="subcellular location">
    <subcellularLocation>
        <location evidence="1 4">Bacterial flagellum basal body</location>
    </subcellularLocation>
</comment>
<dbReference type="NCBIfam" id="TIGR00205">
    <property type="entry name" value="fliE"/>
    <property type="match status" value="1"/>
</dbReference>
<dbReference type="InterPro" id="IPR001624">
    <property type="entry name" value="FliE"/>
</dbReference>
<evidence type="ECO:0000256" key="1">
    <source>
        <dbReference type="ARBA" id="ARBA00004117"/>
    </source>
</evidence>
<evidence type="ECO:0000256" key="2">
    <source>
        <dbReference type="ARBA" id="ARBA00009272"/>
    </source>
</evidence>
<dbReference type="PANTHER" id="PTHR34653">
    <property type="match status" value="1"/>
</dbReference>
<keyword evidence="6" id="KW-0969">Cilium</keyword>
<evidence type="ECO:0000256" key="5">
    <source>
        <dbReference type="NCBIfam" id="TIGR00205"/>
    </source>
</evidence>
<organism evidence="6 7">
    <name type="scientific">Paenibacillus septentrionalis</name>
    <dbReference type="NCBI Taxonomy" id="429342"/>
    <lineage>
        <taxon>Bacteria</taxon>
        <taxon>Bacillati</taxon>
        <taxon>Bacillota</taxon>
        <taxon>Bacilli</taxon>
        <taxon>Bacillales</taxon>
        <taxon>Paenibacillaceae</taxon>
        <taxon>Paenibacillus</taxon>
    </lineage>
</organism>
<keyword evidence="3 4" id="KW-0975">Bacterial flagellum</keyword>
<protein>
    <recommendedName>
        <fullName evidence="4 5">Flagellar hook-basal body complex protein FliE</fullName>
    </recommendedName>
</protein>
<gene>
    <name evidence="4 6" type="primary">fliE</name>
    <name evidence="6" type="ORF">ACFP56_00940</name>
</gene>
<dbReference type="HAMAP" id="MF_00724">
    <property type="entry name" value="FliE"/>
    <property type="match status" value="1"/>
</dbReference>
<dbReference type="EMBL" id="JBHSTE010000001">
    <property type="protein sequence ID" value="MFC6331172.1"/>
    <property type="molecule type" value="Genomic_DNA"/>
</dbReference>
<name>A0ABW1V0C3_9BACL</name>
<accession>A0ABW1V0C3</accession>
<keyword evidence="7" id="KW-1185">Reference proteome</keyword>
<sequence length="102" mass="11103">MIEPISTNAINALKTIQPTNNASQKTTAEITKSFGAYLNDALSNVAAQEAEVHKKNDLYLAGQVDATEVLIAANQSQLSLQLTSEIRNKVVAAYQEIMRIQI</sequence>
<comment type="similarity">
    <text evidence="2 4">Belongs to the FliE family.</text>
</comment>
<evidence type="ECO:0000256" key="4">
    <source>
        <dbReference type="HAMAP-Rule" id="MF_00724"/>
    </source>
</evidence>
<proteinExistence type="inferred from homology"/>